<organism evidence="1 2">
    <name type="scientific">Thlaspi arvense</name>
    <name type="common">Field penny-cress</name>
    <dbReference type="NCBI Taxonomy" id="13288"/>
    <lineage>
        <taxon>Eukaryota</taxon>
        <taxon>Viridiplantae</taxon>
        <taxon>Streptophyta</taxon>
        <taxon>Embryophyta</taxon>
        <taxon>Tracheophyta</taxon>
        <taxon>Spermatophyta</taxon>
        <taxon>Magnoliopsida</taxon>
        <taxon>eudicotyledons</taxon>
        <taxon>Gunneridae</taxon>
        <taxon>Pentapetalae</taxon>
        <taxon>rosids</taxon>
        <taxon>malvids</taxon>
        <taxon>Brassicales</taxon>
        <taxon>Brassicaceae</taxon>
        <taxon>Thlaspideae</taxon>
        <taxon>Thlaspi</taxon>
    </lineage>
</organism>
<evidence type="ECO:0000313" key="1">
    <source>
        <dbReference type="EMBL" id="CAH2041002.1"/>
    </source>
</evidence>
<proteinExistence type="predicted"/>
<dbReference type="InterPro" id="IPR011042">
    <property type="entry name" value="6-blade_b-propeller_TolB-like"/>
</dbReference>
<dbReference type="EMBL" id="CAJVSB020000058">
    <property type="protein sequence ID" value="CAH2041002.1"/>
    <property type="molecule type" value="Genomic_DNA"/>
</dbReference>
<gene>
    <name evidence="1" type="ORF">TAV2_LOCUS4304</name>
</gene>
<reference evidence="1 2" key="1">
    <citation type="submission" date="2022-03" db="EMBL/GenBank/DDBJ databases">
        <authorList>
            <person name="Nunn A."/>
            <person name="Chopra R."/>
            <person name="Nunn A."/>
            <person name="Contreras Garrido A."/>
        </authorList>
    </citation>
    <scope>NUCLEOTIDE SEQUENCE [LARGE SCALE GENOMIC DNA]</scope>
</reference>
<accession>A0AAU9RKD1</accession>
<dbReference type="PANTHER" id="PTHR13833:SF71">
    <property type="entry name" value="NHL DOMAIN-CONTAINING PROTEIN"/>
    <property type="match status" value="1"/>
</dbReference>
<dbReference type="Proteomes" id="UP000836841">
    <property type="component" value="Unassembled WGS sequence"/>
</dbReference>
<comment type="caution">
    <text evidence="1">The sequence shown here is derived from an EMBL/GenBank/DDBJ whole genome shotgun (WGS) entry which is preliminary data.</text>
</comment>
<protein>
    <submittedName>
        <fullName evidence="1">Uncharacterized protein</fullName>
    </submittedName>
</protein>
<evidence type="ECO:0000313" key="2">
    <source>
        <dbReference type="Proteomes" id="UP000836841"/>
    </source>
</evidence>
<sequence>MMFFKYLPQIGVKQMAGNGKGFLDGDLATAKFDRPKSFAVDFKGNVYVADKGNGAVRKISKSGIFILAFVPEMCALMICDHGNKLVRQINLKSEDCARGSESDGKNELA</sequence>
<dbReference type="SUPFAM" id="SSF101898">
    <property type="entry name" value="NHL repeat"/>
    <property type="match status" value="1"/>
</dbReference>
<dbReference type="PANTHER" id="PTHR13833">
    <property type="match status" value="1"/>
</dbReference>
<dbReference type="Gene3D" id="2.120.10.30">
    <property type="entry name" value="TolB, C-terminal domain"/>
    <property type="match status" value="1"/>
</dbReference>
<keyword evidence="2" id="KW-1185">Reference proteome</keyword>
<name>A0AAU9RKD1_THLAR</name>
<dbReference type="AlphaFoldDB" id="A0AAU9RKD1"/>